<evidence type="ECO:0000313" key="2">
    <source>
        <dbReference type="EMBL" id="AWH95190.1"/>
    </source>
</evidence>
<feature type="signal peptide" evidence="1">
    <location>
        <begin position="1"/>
        <end position="25"/>
    </location>
</feature>
<accession>A0AAD0JSW9</accession>
<evidence type="ECO:0000256" key="1">
    <source>
        <dbReference type="SAM" id="SignalP"/>
    </source>
</evidence>
<protein>
    <recommendedName>
        <fullName evidence="4">MspA protein</fullName>
    </recommendedName>
</protein>
<reference evidence="2 3" key="1">
    <citation type="submission" date="2016-04" db="EMBL/GenBank/DDBJ databases">
        <title>Complete genome sequence of the haloalkaliphilic hydrocarbon-degrading bacterium Dietzia psychralcaliphila ILA-1T, isolated from a drain of a fish product-processing plant.</title>
        <authorList>
            <person name="Zhao J."/>
            <person name="Hu B."/>
            <person name="Geng S."/>
            <person name="Nie Y."/>
            <person name="Tang Y."/>
        </authorList>
    </citation>
    <scope>NUCLEOTIDE SEQUENCE [LARGE SCALE GENOMIC DNA]</scope>
    <source>
        <strain evidence="2 3">ILA-1</strain>
    </source>
</reference>
<organism evidence="2 3">
    <name type="scientific">Dietzia psychralcaliphila</name>
    <dbReference type="NCBI Taxonomy" id="139021"/>
    <lineage>
        <taxon>Bacteria</taxon>
        <taxon>Bacillati</taxon>
        <taxon>Actinomycetota</taxon>
        <taxon>Actinomycetes</taxon>
        <taxon>Mycobacteriales</taxon>
        <taxon>Dietziaceae</taxon>
        <taxon>Dietzia</taxon>
    </lineage>
</organism>
<name>A0AAD0JSW9_9ACTN</name>
<dbReference type="Proteomes" id="UP000244903">
    <property type="component" value="Chromosome"/>
</dbReference>
<dbReference type="KEGG" id="dpc:A6048_06505"/>
<keyword evidence="3" id="KW-1185">Reference proteome</keyword>
<proteinExistence type="predicted"/>
<evidence type="ECO:0008006" key="4">
    <source>
        <dbReference type="Google" id="ProtNLM"/>
    </source>
</evidence>
<gene>
    <name evidence="2" type="ORF">A6048_06505</name>
</gene>
<evidence type="ECO:0000313" key="3">
    <source>
        <dbReference type="Proteomes" id="UP000244903"/>
    </source>
</evidence>
<sequence>MAATSTAAATTAVAIVMAAAAPASANLPGVDPGTNVVIVDSTLIQVAVDAPNLTAGTVGVSLQNNTTSQITCNGIRGTDTGTTSRAGTVTTDEIVARTVDYYATYPHAFDPGMTIPVGSNGTNIITIGADLGSITGLIPGSAAGSLRSEFGAAGRLSEMYTSARLDGLVGVIESITLPASSGTTRTVALNDPASGPRPADFRPGALFACQISGQDFLFSGYFGDATPTIPLGSITSSETGRFGS</sequence>
<dbReference type="EMBL" id="CP015453">
    <property type="protein sequence ID" value="AWH95190.1"/>
    <property type="molecule type" value="Genomic_DNA"/>
</dbReference>
<dbReference type="RefSeq" id="WP_108835162.1">
    <property type="nucleotide sequence ID" value="NZ_CP015453.1"/>
</dbReference>
<dbReference type="AlphaFoldDB" id="A0AAD0JSW9"/>
<feature type="chain" id="PRO_5042174938" description="MspA protein" evidence="1">
    <location>
        <begin position="26"/>
        <end position="244"/>
    </location>
</feature>
<keyword evidence="1" id="KW-0732">Signal</keyword>